<dbReference type="GO" id="GO:0006633">
    <property type="term" value="P:fatty acid biosynthetic process"/>
    <property type="evidence" value="ECO:0007669"/>
    <property type="project" value="InterPro"/>
</dbReference>
<accession>A0A6P5HL89</accession>
<dbReference type="InterPro" id="IPR038917">
    <property type="entry name" value="Malonyl_CoA_deC"/>
</dbReference>
<dbReference type="GO" id="GO:0005759">
    <property type="term" value="C:mitochondrial matrix"/>
    <property type="evidence" value="ECO:0007669"/>
    <property type="project" value="TreeGrafter"/>
</dbReference>
<proteinExistence type="predicted"/>
<keyword evidence="4" id="KW-1185">Reference proteome</keyword>
<dbReference type="PANTHER" id="PTHR28641:SF1">
    <property type="entry name" value="MALONYL-COA DECARBOXYLASE, MITOCHONDRIAL"/>
    <property type="match status" value="1"/>
</dbReference>
<feature type="compositionally biased region" description="Polar residues" evidence="1">
    <location>
        <begin position="45"/>
        <end position="54"/>
    </location>
</feature>
<evidence type="ECO:0000259" key="2">
    <source>
        <dbReference type="Pfam" id="PF05292"/>
    </source>
</evidence>
<dbReference type="FunFam" id="3.40.630.150:FF:000002">
    <property type="entry name" value="malonyl-CoA decarboxylase, mitochondrial"/>
    <property type="match status" value="1"/>
</dbReference>
<dbReference type="GO" id="GO:0050080">
    <property type="term" value="F:malonyl-CoA decarboxylase activity"/>
    <property type="evidence" value="ECO:0007669"/>
    <property type="project" value="InterPro"/>
</dbReference>
<feature type="compositionally biased region" description="Polar residues" evidence="1">
    <location>
        <begin position="27"/>
        <end position="38"/>
    </location>
</feature>
<dbReference type="FunFam" id="1.20.140.90:FF:000002">
    <property type="entry name" value="Malonyl-CoA decarboxylase family protein"/>
    <property type="match status" value="1"/>
</dbReference>
<dbReference type="InterPro" id="IPR035372">
    <property type="entry name" value="MCD_N"/>
</dbReference>
<dbReference type="GO" id="GO:0005782">
    <property type="term" value="C:peroxisomal matrix"/>
    <property type="evidence" value="ECO:0007669"/>
    <property type="project" value="TreeGrafter"/>
</dbReference>
<dbReference type="GO" id="GO:2001294">
    <property type="term" value="P:malonyl-CoA catabolic process"/>
    <property type="evidence" value="ECO:0007669"/>
    <property type="project" value="TreeGrafter"/>
</dbReference>
<reference evidence="4" key="1">
    <citation type="journal article" date="2015" name="Nat. Genet.">
        <title>The pineapple genome and the evolution of CAM photosynthesis.</title>
        <authorList>
            <person name="Ming R."/>
            <person name="VanBuren R."/>
            <person name="Wai C.M."/>
            <person name="Tang H."/>
            <person name="Schatz M.C."/>
            <person name="Bowers J.E."/>
            <person name="Lyons E."/>
            <person name="Wang M.L."/>
            <person name="Chen J."/>
            <person name="Biggers E."/>
            <person name="Zhang J."/>
            <person name="Huang L."/>
            <person name="Zhang L."/>
            <person name="Miao W."/>
            <person name="Zhang J."/>
            <person name="Ye Z."/>
            <person name="Miao C."/>
            <person name="Lin Z."/>
            <person name="Wang H."/>
            <person name="Zhou H."/>
            <person name="Yim W.C."/>
            <person name="Priest H.D."/>
            <person name="Zheng C."/>
            <person name="Woodhouse M."/>
            <person name="Edger P.P."/>
            <person name="Guyot R."/>
            <person name="Guo H.B."/>
            <person name="Guo H."/>
            <person name="Zheng G."/>
            <person name="Singh R."/>
            <person name="Sharma A."/>
            <person name="Min X."/>
            <person name="Zheng Y."/>
            <person name="Lee H."/>
            <person name="Gurtowski J."/>
            <person name="Sedlazeck F.J."/>
            <person name="Harkess A."/>
            <person name="McKain M.R."/>
            <person name="Liao Z."/>
            <person name="Fang J."/>
            <person name="Liu J."/>
            <person name="Zhang X."/>
            <person name="Zhang Q."/>
            <person name="Hu W."/>
            <person name="Qin Y."/>
            <person name="Wang K."/>
            <person name="Chen L.Y."/>
            <person name="Shirley N."/>
            <person name="Lin Y.R."/>
            <person name="Liu L.Y."/>
            <person name="Hernandez A.G."/>
            <person name="Wright C.L."/>
            <person name="Bulone V."/>
            <person name="Tuskan G.A."/>
            <person name="Heath K."/>
            <person name="Zee F."/>
            <person name="Moore P.H."/>
            <person name="Sunkar R."/>
            <person name="Leebens-Mack J.H."/>
            <person name="Mockler T."/>
            <person name="Bennetzen J.L."/>
            <person name="Freeling M."/>
            <person name="Sankoff D."/>
            <person name="Paterson A.H."/>
            <person name="Zhu X."/>
            <person name="Yang X."/>
            <person name="Smith J.A."/>
            <person name="Cushman J.C."/>
            <person name="Paull R.E."/>
            <person name="Yu Q."/>
        </authorList>
    </citation>
    <scope>NUCLEOTIDE SEQUENCE [LARGE SCALE GENOMIC DNA]</scope>
    <source>
        <strain evidence="4">cv. F153</strain>
    </source>
</reference>
<dbReference type="InterPro" id="IPR042303">
    <property type="entry name" value="Malonyl_CoA_deC_C_sf"/>
</dbReference>
<dbReference type="Pfam" id="PF05292">
    <property type="entry name" value="MCD"/>
    <property type="match status" value="1"/>
</dbReference>
<dbReference type="Gene3D" id="1.20.140.90">
    <property type="entry name" value="Malonyl-CoA decarboxylase, oligemerization domain"/>
    <property type="match status" value="1"/>
</dbReference>
<dbReference type="Pfam" id="PF17408">
    <property type="entry name" value="MCD_N"/>
    <property type="match status" value="1"/>
</dbReference>
<dbReference type="InterPro" id="IPR007956">
    <property type="entry name" value="Malonyl_CoA_deC_C"/>
</dbReference>
<feature type="domain" description="Malonyl-CoA decarboxylase N-terminal" evidence="3">
    <location>
        <begin position="150"/>
        <end position="213"/>
    </location>
</feature>
<evidence type="ECO:0000259" key="3">
    <source>
        <dbReference type="Pfam" id="PF17408"/>
    </source>
</evidence>
<dbReference type="RefSeq" id="XP_020114670.1">
    <property type="nucleotide sequence ID" value="XM_020259081.1"/>
</dbReference>
<dbReference type="GeneID" id="109728607"/>
<sequence length="524" mass="58848">MSKKSLAILMRARMRGAPNEPHGHRPQQISRSAPNPSRVSDRSHSSNLADSNGISAKDVKEWMQASISIPAGSRDPADAYLEEFSQGYLMLSQEGRRELLLALSRDYDVNRARVRELMRQYLSLELSHGATDDQQSSGLDDDGALSTFYRMERNLRDALKPMYAEFFERLNAHPGGLKLLAILRADLLVFLGEENLPSLRALDSYLKEKLITWLSPAALELHQITWDDSASLLEKIVAYEAVHPIRNLIDLKRRLSVGRRCFGYFHPAIPGEPLIFIEVALLKDVACSIQEVLWDDPPIPECEARCALFYSISSTQPGLSGINLGKFLLKRVIDMLRKDVPSIAIFATLSPIPGFMQWLLSKLASQIKLAEAETEEAKLLDMGSGSAFRESLLLQDEEKIILESFTENVTGKSGIEIMHYLLQSSEWVKSECLSAALKPPLMRLCARYLHKEKKRGKALDAVANFHLQNGAIVERINWMADQSEKGIRQSGGIMVNYVYRLEEIDKNAQSYLSTGHIHASPRLC</sequence>
<reference evidence="5" key="2">
    <citation type="submission" date="2025-08" db="UniProtKB">
        <authorList>
            <consortium name="RefSeq"/>
        </authorList>
    </citation>
    <scope>IDENTIFICATION</scope>
    <source>
        <tissue evidence="5">Leaf</tissue>
    </source>
</reference>
<dbReference type="AlphaFoldDB" id="A0A6P5HL89"/>
<feature type="domain" description="Malonyl-CoA decarboxylase C-terminal" evidence="2">
    <location>
        <begin position="218"/>
        <end position="499"/>
    </location>
</feature>
<organism evidence="4 5">
    <name type="scientific">Ananas comosus</name>
    <name type="common">Pineapple</name>
    <name type="synonym">Ananas ananas</name>
    <dbReference type="NCBI Taxonomy" id="4615"/>
    <lineage>
        <taxon>Eukaryota</taxon>
        <taxon>Viridiplantae</taxon>
        <taxon>Streptophyta</taxon>
        <taxon>Embryophyta</taxon>
        <taxon>Tracheophyta</taxon>
        <taxon>Spermatophyta</taxon>
        <taxon>Magnoliopsida</taxon>
        <taxon>Liliopsida</taxon>
        <taxon>Poales</taxon>
        <taxon>Bromeliaceae</taxon>
        <taxon>Bromelioideae</taxon>
        <taxon>Ananas</taxon>
    </lineage>
</organism>
<name>A0A6P5HL89_ANACO</name>
<dbReference type="InterPro" id="IPR038351">
    <property type="entry name" value="MCD_N_sf"/>
</dbReference>
<gene>
    <name evidence="5" type="primary">LOC109728607</name>
</gene>
<evidence type="ECO:0000313" key="4">
    <source>
        <dbReference type="Proteomes" id="UP000515123"/>
    </source>
</evidence>
<dbReference type="OrthoDB" id="426718at2759"/>
<evidence type="ECO:0000256" key="1">
    <source>
        <dbReference type="SAM" id="MobiDB-lite"/>
    </source>
</evidence>
<protein>
    <submittedName>
        <fullName evidence="5">Malonyl-CoA decarboxylase, mitochondrial isoform X3</fullName>
    </submittedName>
</protein>
<dbReference type="Gene3D" id="3.40.630.150">
    <property type="entry name" value="Malonyl-CoA decarboxylase, catalytic domain"/>
    <property type="match status" value="1"/>
</dbReference>
<evidence type="ECO:0000313" key="5">
    <source>
        <dbReference type="RefSeq" id="XP_020114670.1"/>
    </source>
</evidence>
<dbReference type="PANTHER" id="PTHR28641">
    <property type="match status" value="1"/>
</dbReference>
<dbReference type="GO" id="GO:0006085">
    <property type="term" value="P:acetyl-CoA biosynthetic process"/>
    <property type="evidence" value="ECO:0007669"/>
    <property type="project" value="TreeGrafter"/>
</dbReference>
<feature type="region of interest" description="Disordered" evidence="1">
    <location>
        <begin position="12"/>
        <end position="55"/>
    </location>
</feature>
<dbReference type="Proteomes" id="UP000515123">
    <property type="component" value="Linkage group 2"/>
</dbReference>